<comment type="caution">
    <text evidence="6">The sequence shown here is derived from an EMBL/GenBank/DDBJ whole genome shotgun (WGS) entry which is preliminary data.</text>
</comment>
<evidence type="ECO:0000313" key="7">
    <source>
        <dbReference type="Proteomes" id="UP001150924"/>
    </source>
</evidence>
<dbReference type="NCBIfam" id="NF033668">
    <property type="entry name" value="rSAM_PA0069"/>
    <property type="match status" value="1"/>
</dbReference>
<dbReference type="PANTHER" id="PTHR43432">
    <property type="entry name" value="SLR0285 PROTEIN"/>
    <property type="match status" value="1"/>
</dbReference>
<dbReference type="CDD" id="cd01335">
    <property type="entry name" value="Radical_SAM"/>
    <property type="match status" value="1"/>
</dbReference>
<dbReference type="GO" id="GO:0051536">
    <property type="term" value="F:iron-sulfur cluster binding"/>
    <property type="evidence" value="ECO:0007669"/>
    <property type="project" value="UniProtKB-KW"/>
</dbReference>
<evidence type="ECO:0000256" key="2">
    <source>
        <dbReference type="ARBA" id="ARBA00023004"/>
    </source>
</evidence>
<dbReference type="InterPro" id="IPR007197">
    <property type="entry name" value="rSAM"/>
</dbReference>
<proteinExistence type="predicted"/>
<evidence type="ECO:0000256" key="3">
    <source>
        <dbReference type="ARBA" id="ARBA00023014"/>
    </source>
</evidence>
<dbReference type="PANTHER" id="PTHR43432:SF3">
    <property type="entry name" value="SLR0285 PROTEIN"/>
    <property type="match status" value="1"/>
</dbReference>
<protein>
    <submittedName>
        <fullName evidence="6">PA0069 family radical SAM protein</fullName>
    </submittedName>
</protein>
<dbReference type="EMBL" id="JAPNKE010000002">
    <property type="protein sequence ID" value="MCY1011225.1"/>
    <property type="molecule type" value="Genomic_DNA"/>
</dbReference>
<evidence type="ECO:0000256" key="1">
    <source>
        <dbReference type="ARBA" id="ARBA00022723"/>
    </source>
</evidence>
<organism evidence="6 7">
    <name type="scientific">Nannocystis pusilla</name>
    <dbReference type="NCBI Taxonomy" id="889268"/>
    <lineage>
        <taxon>Bacteria</taxon>
        <taxon>Pseudomonadati</taxon>
        <taxon>Myxococcota</taxon>
        <taxon>Polyangia</taxon>
        <taxon>Nannocystales</taxon>
        <taxon>Nannocystaceae</taxon>
        <taxon>Nannocystis</taxon>
    </lineage>
</organism>
<reference evidence="6" key="1">
    <citation type="submission" date="2022-11" db="EMBL/GenBank/DDBJ databases">
        <title>Minimal conservation of predation-associated metabolite biosynthetic gene clusters underscores biosynthetic potential of Myxococcota including descriptions for ten novel species: Archangium lansinium sp. nov., Myxococcus landrumus sp. nov., Nannocystis bai.</title>
        <authorList>
            <person name="Ahearne A."/>
            <person name="Stevens C."/>
            <person name="Phillips K."/>
        </authorList>
    </citation>
    <scope>NUCLEOTIDE SEQUENCE</scope>
    <source>
        <strain evidence="6">Na p29</strain>
    </source>
</reference>
<keyword evidence="2" id="KW-0408">Iron</keyword>
<evidence type="ECO:0000256" key="4">
    <source>
        <dbReference type="SAM" id="MobiDB-lite"/>
    </source>
</evidence>
<evidence type="ECO:0000313" key="6">
    <source>
        <dbReference type="EMBL" id="MCY1011225.1"/>
    </source>
</evidence>
<keyword evidence="7" id="KW-1185">Reference proteome</keyword>
<dbReference type="InterPro" id="IPR058240">
    <property type="entry name" value="rSAM_sf"/>
</dbReference>
<dbReference type="Gene3D" id="3.80.30.30">
    <property type="match status" value="1"/>
</dbReference>
<sequence>MLVHSGECGRHPGALARELAPGLCELVACAVPDGRIEIPDRRELAATGLGPAGLFHRARLGTCSERLEFALAAPAPGVHAYMLGGPGRVDTTAAVLELEALLGQPPGPVGTVVAFPARGTALFIAPGARRLRRSLVAWGLRQFWCAEPEAAPLNLGDTLRFMAGWARDAYRTLPGPVSPLLYWHHQGKLSVLGDLGLSHLPRSWRGWSSPAHEPPILCTTCPVEHVRSTVTLPGDREGTRPLRHANVAGTMIFGAGLLRHATRRIDMIFKTCPIRHDELLMTCPFEHVSFAMSCFPKNLSDGACPIHHTEPEVPVSFGITASRTRQIGPTPFLSPRPLRPAGGLPAARILACIPLRSARRCHPLARLLRSPLMPRPIDNPPNPWLSTHVEYFGEPPPAGLEVFEEDARSVVSTNDSPDIPFRYSVNPYRGCYHGCAYCYARPTHQYLGWGAGTDFERKIVAKVNAPALLRQFLARPKWTRELLAFSGVTDCYQPLEAHYGLTRGCLEACLEFANPVGIITKGPLVARDVDLLAELNRRAGASVTISIPFIDDAMARRIEPSVARPSKRFQALATLSAAGIRTGVAVAPVIPGLNDSQIPQILARARECGAQNAFLTLLRLPAEVLPVFEGRLKEAEPLRHAHVLSAIRDVRRGALNNAQFGRRMEGEGPRWQAIEQLFELHARRLGFNTDPPRMPAQATMRAEPAPKARPQQRSLFGDD</sequence>
<feature type="region of interest" description="Disordered" evidence="4">
    <location>
        <begin position="688"/>
        <end position="719"/>
    </location>
</feature>
<dbReference type="AlphaFoldDB" id="A0A9X3EXA1"/>
<name>A0A9X3EXA1_9BACT</name>
<evidence type="ECO:0000259" key="5">
    <source>
        <dbReference type="Pfam" id="PF04055"/>
    </source>
</evidence>
<dbReference type="SFLD" id="SFLDG01084">
    <property type="entry name" value="Uncharacterised_Radical_SAM_Su"/>
    <property type="match status" value="1"/>
</dbReference>
<keyword evidence="3" id="KW-0411">Iron-sulfur</keyword>
<gene>
    <name evidence="6" type="ORF">OV079_37835</name>
</gene>
<accession>A0A9X3EXA1</accession>
<dbReference type="RefSeq" id="WP_267774466.1">
    <property type="nucleotide sequence ID" value="NZ_JAPNKE010000002.1"/>
</dbReference>
<keyword evidence="1" id="KW-0479">Metal-binding</keyword>
<dbReference type="Proteomes" id="UP001150924">
    <property type="component" value="Unassembled WGS sequence"/>
</dbReference>
<dbReference type="SUPFAM" id="SSF102114">
    <property type="entry name" value="Radical SAM enzymes"/>
    <property type="match status" value="1"/>
</dbReference>
<dbReference type="GO" id="GO:0003824">
    <property type="term" value="F:catalytic activity"/>
    <property type="evidence" value="ECO:0007669"/>
    <property type="project" value="InterPro"/>
</dbReference>
<dbReference type="InterPro" id="IPR040086">
    <property type="entry name" value="MJ0683-like"/>
</dbReference>
<feature type="domain" description="Radical SAM core" evidence="5">
    <location>
        <begin position="425"/>
        <end position="603"/>
    </location>
</feature>
<dbReference type="Pfam" id="PF04055">
    <property type="entry name" value="Radical_SAM"/>
    <property type="match status" value="1"/>
</dbReference>
<dbReference type="GO" id="GO:0046872">
    <property type="term" value="F:metal ion binding"/>
    <property type="evidence" value="ECO:0007669"/>
    <property type="project" value="UniProtKB-KW"/>
</dbReference>
<dbReference type="SFLD" id="SFLDS00029">
    <property type="entry name" value="Radical_SAM"/>
    <property type="match status" value="1"/>
</dbReference>